<keyword evidence="6" id="KW-1185">Reference proteome</keyword>
<dbReference type="InterPro" id="IPR001653">
    <property type="entry name" value="DAP_epimerase_DapF"/>
</dbReference>
<gene>
    <name evidence="5" type="ORF">MAIT1_01083</name>
</gene>
<dbReference type="NCBIfam" id="TIGR00652">
    <property type="entry name" value="DapF"/>
    <property type="match status" value="1"/>
</dbReference>
<dbReference type="SUPFAM" id="SSF54506">
    <property type="entry name" value="Diaminopimelate epimerase-like"/>
    <property type="match status" value="1"/>
</dbReference>
<dbReference type="GO" id="GO:0005829">
    <property type="term" value="C:cytosol"/>
    <property type="evidence" value="ECO:0007669"/>
    <property type="project" value="TreeGrafter"/>
</dbReference>
<dbReference type="AlphaFoldDB" id="A0A1Y2K7I0"/>
<dbReference type="STRING" id="1434232.MAIT1_01083"/>
<evidence type="ECO:0000256" key="2">
    <source>
        <dbReference type="ARBA" id="ARBA00022490"/>
    </source>
</evidence>
<dbReference type="GO" id="GO:0009089">
    <property type="term" value="P:lysine biosynthetic process via diaminopimelate"/>
    <property type="evidence" value="ECO:0007669"/>
    <property type="project" value="UniProtKB-UniRule"/>
</dbReference>
<comment type="similarity">
    <text evidence="1">Belongs to the diaminopimelate epimerase family.</text>
</comment>
<keyword evidence="3" id="KW-0413">Isomerase</keyword>
<organism evidence="5 6">
    <name type="scientific">Magnetofaba australis IT-1</name>
    <dbReference type="NCBI Taxonomy" id="1434232"/>
    <lineage>
        <taxon>Bacteria</taxon>
        <taxon>Pseudomonadati</taxon>
        <taxon>Pseudomonadota</taxon>
        <taxon>Magnetococcia</taxon>
        <taxon>Magnetococcales</taxon>
        <taxon>Magnetococcaceae</taxon>
        <taxon>Magnetofaba</taxon>
    </lineage>
</organism>
<dbReference type="Gene3D" id="3.10.310.10">
    <property type="entry name" value="Diaminopimelate Epimerase, Chain A, domain 1"/>
    <property type="match status" value="2"/>
</dbReference>
<reference evidence="5 6" key="1">
    <citation type="journal article" date="2016" name="BMC Genomics">
        <title>Combined genomic and structural analyses of a cultured magnetotactic bacterium reveals its niche adaptation to a dynamic environment.</title>
        <authorList>
            <person name="Araujo A.C."/>
            <person name="Morillo V."/>
            <person name="Cypriano J."/>
            <person name="Teixeira L.C."/>
            <person name="Leao P."/>
            <person name="Lyra S."/>
            <person name="Almeida L.G."/>
            <person name="Bazylinski D.A."/>
            <person name="Vasconcellos A.T."/>
            <person name="Abreu F."/>
            <person name="Lins U."/>
        </authorList>
    </citation>
    <scope>NUCLEOTIDE SEQUENCE [LARGE SCALE GENOMIC DNA]</scope>
    <source>
        <strain evidence="5 6">IT-1</strain>
    </source>
</reference>
<dbReference type="FunFam" id="3.10.310.10:FF:000004">
    <property type="entry name" value="Diaminopimelate epimerase"/>
    <property type="match status" value="1"/>
</dbReference>
<evidence type="ECO:0000256" key="3">
    <source>
        <dbReference type="ARBA" id="ARBA00023235"/>
    </source>
</evidence>
<dbReference type="EMBL" id="LVJN01000016">
    <property type="protein sequence ID" value="OSM06125.1"/>
    <property type="molecule type" value="Genomic_DNA"/>
</dbReference>
<evidence type="ECO:0000256" key="1">
    <source>
        <dbReference type="ARBA" id="ARBA00010219"/>
    </source>
</evidence>
<protein>
    <recommendedName>
        <fullName evidence="4">Diaminopimelate epimerase</fullName>
        <ecNumber evidence="4">5.1.1.7</ecNumber>
    </recommendedName>
</protein>
<sequence length="185" mass="19941">MELRIDTLAGVIAPRFLDNGMIAVDMGPPIFAGRAIPTTSDEEVLDHVISTTNGQHVISAVSMGNPHAVLFTPDADTFPILTVGPSIEHHELFPNRTNVEAVQVFNRDHIRMRVWERGAGLTPACGTGACAAAVAAMRLGYVERSVNVTLDGGDLHIAWRESDGHVIMTGPAEESFRGEMDIDDL</sequence>
<evidence type="ECO:0000313" key="6">
    <source>
        <dbReference type="Proteomes" id="UP000194003"/>
    </source>
</evidence>
<accession>A0A1Y2K7I0</accession>
<dbReference type="Pfam" id="PF01678">
    <property type="entry name" value="DAP_epimerase"/>
    <property type="match status" value="1"/>
</dbReference>
<evidence type="ECO:0000313" key="5">
    <source>
        <dbReference type="EMBL" id="OSM06125.1"/>
    </source>
</evidence>
<proteinExistence type="inferred from homology"/>
<dbReference type="PANTHER" id="PTHR31689:SF0">
    <property type="entry name" value="DIAMINOPIMELATE EPIMERASE"/>
    <property type="match status" value="1"/>
</dbReference>
<dbReference type="Proteomes" id="UP000194003">
    <property type="component" value="Unassembled WGS sequence"/>
</dbReference>
<keyword evidence="2" id="KW-0963">Cytoplasm</keyword>
<dbReference type="GO" id="GO:0008837">
    <property type="term" value="F:diaminopimelate epimerase activity"/>
    <property type="evidence" value="ECO:0007669"/>
    <property type="project" value="UniProtKB-UniRule"/>
</dbReference>
<dbReference type="EC" id="5.1.1.7" evidence="4"/>
<comment type="caution">
    <text evidence="5">The sequence shown here is derived from an EMBL/GenBank/DDBJ whole genome shotgun (WGS) entry which is preliminary data.</text>
</comment>
<name>A0A1Y2K7I0_9PROT</name>
<evidence type="ECO:0000256" key="4">
    <source>
        <dbReference type="NCBIfam" id="TIGR00652"/>
    </source>
</evidence>
<dbReference type="PANTHER" id="PTHR31689">
    <property type="entry name" value="DIAMINOPIMELATE EPIMERASE, CHLOROPLASTIC"/>
    <property type="match status" value="1"/>
</dbReference>